<evidence type="ECO:0000313" key="3">
    <source>
        <dbReference type="Proteomes" id="UP000031737"/>
    </source>
</evidence>
<feature type="region of interest" description="Disordered" evidence="1">
    <location>
        <begin position="1"/>
        <end position="26"/>
    </location>
</feature>
<dbReference type="EMBL" id="AUPL01001828">
    <property type="protein sequence ID" value="ESL10439.1"/>
    <property type="molecule type" value="Genomic_DNA"/>
</dbReference>
<feature type="compositionally biased region" description="Low complexity" evidence="1">
    <location>
        <begin position="285"/>
        <end position="297"/>
    </location>
</feature>
<keyword evidence="3" id="KW-1185">Reference proteome</keyword>
<gene>
    <name evidence="2" type="ORF">TRSC58_01828</name>
</gene>
<sequence>MVPPDDVQDVLRTPHNEAPSKQQSPCQAAYSTHSEGVSGVDEILAADEMSAGSFVASVNSNGPGGGLSGDSFLPPHAADGQCSLACLSFDSIEEIASDQSVEEKQPLNAAVAQARSRTLHLTSEEMLRTYQYLKRIAHQRIYRRYYTKWVHLLTKRPPRTMATHTPKTDFCASVVEGAVSHGEAQGTAADVALPSLSHCASECGSKQAARDDARSECTQGGLREGQQGLSASTPSASVTCLFDPAPLPTKLPSPLLLWSRGTPALLHDYGRQSSTPRRIAPRFSSPPSVTLPSLTNPGRQFTVRQTTAHG</sequence>
<organism evidence="2 3">
    <name type="scientific">Trypanosoma rangeli SC58</name>
    <dbReference type="NCBI Taxonomy" id="429131"/>
    <lineage>
        <taxon>Eukaryota</taxon>
        <taxon>Discoba</taxon>
        <taxon>Euglenozoa</taxon>
        <taxon>Kinetoplastea</taxon>
        <taxon>Metakinetoplastina</taxon>
        <taxon>Trypanosomatida</taxon>
        <taxon>Trypanosomatidae</taxon>
        <taxon>Trypanosoma</taxon>
        <taxon>Herpetosoma</taxon>
    </lineage>
</organism>
<comment type="caution">
    <text evidence="2">The sequence shown here is derived from an EMBL/GenBank/DDBJ whole genome shotgun (WGS) entry which is preliminary data.</text>
</comment>
<feature type="compositionally biased region" description="Polar residues" evidence="1">
    <location>
        <begin position="298"/>
        <end position="310"/>
    </location>
</feature>
<evidence type="ECO:0000313" key="2">
    <source>
        <dbReference type="EMBL" id="ESL10439.1"/>
    </source>
</evidence>
<dbReference type="AlphaFoldDB" id="A0A061J6E4"/>
<protein>
    <submittedName>
        <fullName evidence="2">Uncharacterized protein</fullName>
    </submittedName>
</protein>
<evidence type="ECO:0000256" key="1">
    <source>
        <dbReference type="SAM" id="MobiDB-lite"/>
    </source>
</evidence>
<name>A0A061J6E4_TRYRA</name>
<dbReference type="Proteomes" id="UP000031737">
    <property type="component" value="Unassembled WGS sequence"/>
</dbReference>
<dbReference type="VEuPathDB" id="TriTrypDB:TRSC58_01828"/>
<dbReference type="OrthoDB" id="245706at2759"/>
<reference evidence="2 3" key="1">
    <citation type="submission" date="2013-07" db="EMBL/GenBank/DDBJ databases">
        <authorList>
            <person name="Stoco P.H."/>
            <person name="Wagner G."/>
            <person name="Gerber A."/>
            <person name="Zaha A."/>
            <person name="Thompson C."/>
            <person name="Bartholomeu D.C."/>
            <person name="Luckemeyer D.D."/>
            <person name="Bahia D."/>
            <person name="Loreto E."/>
            <person name="Prestes E.B."/>
            <person name="Lima F.M."/>
            <person name="Rodrigues-Luiz G."/>
            <person name="Vallejo G.A."/>
            <person name="Filho J.F."/>
            <person name="Monteiro K.M."/>
            <person name="Tyler K.M."/>
            <person name="de Almeida L.G."/>
            <person name="Ortiz M.F."/>
            <person name="Siervo M.A."/>
            <person name="de Moraes M.H."/>
            <person name="Cunha O.L."/>
            <person name="Mendonca-Neto R."/>
            <person name="Silva R."/>
            <person name="Teixeira S.M."/>
            <person name="Murta S.M."/>
            <person name="Sincero T.C."/>
            <person name="Mendes T.A."/>
            <person name="Urmenyi T.P."/>
            <person name="Silva V.G."/>
            <person name="da Rocha W.D."/>
            <person name="Andersson B."/>
            <person name="Romanha A.J."/>
            <person name="Steindel M."/>
            <person name="de Vasconcelos A.T."/>
            <person name="Grisard E.C."/>
        </authorList>
    </citation>
    <scope>NUCLEOTIDE SEQUENCE [LARGE SCALE GENOMIC DNA]</scope>
    <source>
        <strain evidence="2 3">SC58</strain>
    </source>
</reference>
<proteinExistence type="predicted"/>
<accession>A0A061J6E4</accession>
<feature type="region of interest" description="Disordered" evidence="1">
    <location>
        <begin position="270"/>
        <end position="310"/>
    </location>
</feature>